<evidence type="ECO:0000256" key="5">
    <source>
        <dbReference type="ARBA" id="ARBA00022448"/>
    </source>
</evidence>
<accession>A0A9W5T7J2</accession>
<dbReference type="PANTHER" id="PTHR11043:SF0">
    <property type="entry name" value="COATOMER SUBUNIT ZETA"/>
    <property type="match status" value="1"/>
</dbReference>
<protein>
    <recommendedName>
        <fullName evidence="17">Coatomer subunit zeta</fullName>
    </recommendedName>
</protein>
<evidence type="ECO:0000256" key="15">
    <source>
        <dbReference type="ARBA" id="ARBA00023329"/>
    </source>
</evidence>
<evidence type="ECO:0000256" key="2">
    <source>
        <dbReference type="ARBA" id="ARBA00004255"/>
    </source>
</evidence>
<dbReference type="OrthoDB" id="6585768at2759"/>
<feature type="region of interest" description="Disordered" evidence="18">
    <location>
        <begin position="352"/>
        <end position="371"/>
    </location>
</feature>
<proteinExistence type="inferred from homology"/>
<dbReference type="GO" id="GO:0006891">
    <property type="term" value="P:intra-Golgi vesicle-mediated transport"/>
    <property type="evidence" value="ECO:0007669"/>
    <property type="project" value="TreeGrafter"/>
</dbReference>
<comment type="caution">
    <text evidence="21">The sequence shown here is derived from an EMBL/GenBank/DDBJ whole genome shotgun (WGS) entry which is preliminary data.</text>
</comment>
<gene>
    <name evidence="21" type="ORF">BaOVIS_001330</name>
</gene>
<keyword evidence="12 17" id="KW-0472">Membrane</keyword>
<evidence type="ECO:0000259" key="20">
    <source>
        <dbReference type="Pfam" id="PF01217"/>
    </source>
</evidence>
<keyword evidence="9" id="KW-0805">Transcription regulation</keyword>
<comment type="similarity">
    <text evidence="3 17">Belongs to the adaptor complexes small subunit family.</text>
</comment>
<evidence type="ECO:0000313" key="22">
    <source>
        <dbReference type="Proteomes" id="UP001057455"/>
    </source>
</evidence>
<evidence type="ECO:0000313" key="21">
    <source>
        <dbReference type="EMBL" id="GFE52729.1"/>
    </source>
</evidence>
<evidence type="ECO:0000256" key="16">
    <source>
        <dbReference type="ARBA" id="ARBA00045555"/>
    </source>
</evidence>
<dbReference type="InterPro" id="IPR001471">
    <property type="entry name" value="AP2/ERF_dom"/>
</dbReference>
<evidence type="ECO:0000256" key="12">
    <source>
        <dbReference type="ARBA" id="ARBA00023136"/>
    </source>
</evidence>
<dbReference type="InterPro" id="IPR022775">
    <property type="entry name" value="AP_mu_sigma_su"/>
</dbReference>
<dbReference type="PANTHER" id="PTHR11043">
    <property type="entry name" value="ZETA-COAT PROTEIN"/>
    <property type="match status" value="1"/>
</dbReference>
<feature type="compositionally biased region" description="Basic and acidic residues" evidence="18">
    <location>
        <begin position="352"/>
        <end position="364"/>
    </location>
</feature>
<dbReference type="GO" id="GO:0000139">
    <property type="term" value="C:Golgi membrane"/>
    <property type="evidence" value="ECO:0007669"/>
    <property type="project" value="UniProtKB-SubCell"/>
</dbReference>
<comment type="function">
    <text evidence="16">The coatomer is a cytosolic protein complex that binds to dilysine motifs and reversibly associates with Golgi non-clathrin-coated vesicles, which further mediate biosynthetic protein transport from the ER, via the Golgi up to the trans Golgi network. Coatomer complex is required for budding from Golgi membranes, and is essential for the retrograde Golgi-to-ER transport of dilysine-tagged proteins. The zeta subunit may be involved in regulating the coat assembly and, hence, the rate of biosynthetic protein transport due to its association-dissociation properties with the coatomer complex.</text>
</comment>
<keyword evidence="10 17" id="KW-0333">Golgi apparatus</keyword>
<evidence type="ECO:0000256" key="13">
    <source>
        <dbReference type="ARBA" id="ARBA00023163"/>
    </source>
</evidence>
<dbReference type="EMBL" id="BLIY01000001">
    <property type="protein sequence ID" value="GFE52729.1"/>
    <property type="molecule type" value="Genomic_DNA"/>
</dbReference>
<evidence type="ECO:0000256" key="7">
    <source>
        <dbReference type="ARBA" id="ARBA00022892"/>
    </source>
</evidence>
<feature type="domain" description="AP complex mu/sigma subunit" evidence="20">
    <location>
        <begin position="9"/>
        <end position="171"/>
    </location>
</feature>
<evidence type="ECO:0000256" key="3">
    <source>
        <dbReference type="ARBA" id="ARBA00006972"/>
    </source>
</evidence>
<evidence type="ECO:0000256" key="18">
    <source>
        <dbReference type="SAM" id="MobiDB-lite"/>
    </source>
</evidence>
<evidence type="ECO:0000256" key="9">
    <source>
        <dbReference type="ARBA" id="ARBA00023015"/>
    </source>
</evidence>
<keyword evidence="14" id="KW-0539">Nucleus</keyword>
<evidence type="ECO:0000256" key="6">
    <source>
        <dbReference type="ARBA" id="ARBA00022490"/>
    </source>
</evidence>
<evidence type="ECO:0000256" key="11">
    <source>
        <dbReference type="ARBA" id="ARBA00023125"/>
    </source>
</evidence>
<keyword evidence="6 17" id="KW-0963">Cytoplasm</keyword>
<evidence type="ECO:0000256" key="8">
    <source>
        <dbReference type="ARBA" id="ARBA00022927"/>
    </source>
</evidence>
<comment type="subcellular location">
    <subcellularLocation>
        <location evidence="17">Cytoplasm</location>
    </subcellularLocation>
    <subcellularLocation>
        <location evidence="2 17">Golgi apparatus membrane</location>
        <topology evidence="2 17">Peripheral membrane protein</topology>
        <orientation evidence="2 17">Cytoplasmic side</orientation>
    </subcellularLocation>
    <subcellularLocation>
        <location evidence="17">Cytoplasmic vesicle</location>
        <location evidence="17">COPI-coated vesicle membrane</location>
        <topology evidence="17">Peripheral membrane protein</topology>
        <orientation evidence="17">Cytoplasmic side</orientation>
    </subcellularLocation>
    <subcellularLocation>
        <location evidence="1">Nucleus</location>
    </subcellularLocation>
</comment>
<dbReference type="SUPFAM" id="SSF64356">
    <property type="entry name" value="SNARE-like"/>
    <property type="match status" value="1"/>
</dbReference>
<dbReference type="Pfam" id="PF01217">
    <property type="entry name" value="Clat_adaptor_s"/>
    <property type="match status" value="1"/>
</dbReference>
<keyword evidence="15 17" id="KW-0968">Cytoplasmic vesicle</keyword>
<evidence type="ECO:0000256" key="1">
    <source>
        <dbReference type="ARBA" id="ARBA00004123"/>
    </source>
</evidence>
<dbReference type="AlphaFoldDB" id="A0A9W5T7J2"/>
<organism evidence="21 22">
    <name type="scientific">Babesia ovis</name>
    <dbReference type="NCBI Taxonomy" id="5869"/>
    <lineage>
        <taxon>Eukaryota</taxon>
        <taxon>Sar</taxon>
        <taxon>Alveolata</taxon>
        <taxon>Apicomplexa</taxon>
        <taxon>Aconoidasida</taxon>
        <taxon>Piroplasmida</taxon>
        <taxon>Babesiidae</taxon>
        <taxon>Babesia</taxon>
    </lineage>
</organism>
<sequence>MAYIRITQVDAILLLDHQGDRIAVSYYPQHCAVPSNTSSHLWEDLSRQKSLEKSLVSELDLGTAREGSSGCRMVEGHLVTYYIAVDFAILVLGPINENEVLLGDVCTTVKKCLVAITEYVLTNANPRYYSDQLKKEVVCTKLDSVFLVLDDVVDGGIIMESDHNVIMKRLKGKSGDGSDHVPLNQNQAVARSWSLQHAAFGTKRVTQKRRYMLKLIHPEEKHTDKAVQNGLLTGDNVLPKSLLCDSAIRKLVYSNTLEAQKLAAKVQWDAYKCDVKGVRWHPSGSWYVQFNRRNYEHNFFVNCHCYFSVQKYGFFEAKQMAIAYRKRLEMEYTELQETWNKINRQRWEKRMEQRDYQEKEREEQEFLLADS</sequence>
<keyword evidence="11" id="KW-0238">DNA-binding</keyword>
<keyword evidence="7 17" id="KW-0931">ER-Golgi transport</keyword>
<dbReference type="Gene3D" id="1.20.5.2050">
    <property type="match status" value="1"/>
</dbReference>
<keyword evidence="22" id="KW-1185">Reference proteome</keyword>
<keyword evidence="13" id="KW-0804">Transcription</keyword>
<comment type="subunit">
    <text evidence="4 17">Oligomeric complex that consists of at least the alpha, beta, beta', gamma, delta, epsilon and zeta subunits.</text>
</comment>
<dbReference type="Proteomes" id="UP001057455">
    <property type="component" value="Unassembled WGS sequence"/>
</dbReference>
<evidence type="ECO:0000256" key="4">
    <source>
        <dbReference type="ARBA" id="ARBA00011775"/>
    </source>
</evidence>
<evidence type="ECO:0000256" key="17">
    <source>
        <dbReference type="RuleBase" id="RU366053"/>
    </source>
</evidence>
<dbReference type="GO" id="GO:0003677">
    <property type="term" value="F:DNA binding"/>
    <property type="evidence" value="ECO:0007669"/>
    <property type="project" value="UniProtKB-KW"/>
</dbReference>
<dbReference type="GO" id="GO:0003700">
    <property type="term" value="F:DNA-binding transcription factor activity"/>
    <property type="evidence" value="ECO:0007669"/>
    <property type="project" value="InterPro"/>
</dbReference>
<dbReference type="GO" id="GO:0006890">
    <property type="term" value="P:retrograde vesicle-mediated transport, Golgi to endoplasmic reticulum"/>
    <property type="evidence" value="ECO:0007669"/>
    <property type="project" value="UniProtKB-UniRule"/>
</dbReference>
<keyword evidence="8 17" id="KW-0653">Protein transport</keyword>
<dbReference type="Gene3D" id="3.30.450.60">
    <property type="match status" value="1"/>
</dbReference>
<dbReference type="GO" id="GO:0030126">
    <property type="term" value="C:COPI vesicle coat"/>
    <property type="evidence" value="ECO:0007669"/>
    <property type="project" value="UniProtKB-UniRule"/>
</dbReference>
<keyword evidence="5 17" id="KW-0813">Transport</keyword>
<name>A0A9W5T7J2_BABOV</name>
<dbReference type="GO" id="GO:0005634">
    <property type="term" value="C:nucleus"/>
    <property type="evidence" value="ECO:0007669"/>
    <property type="project" value="UniProtKB-SubCell"/>
</dbReference>
<evidence type="ECO:0000256" key="14">
    <source>
        <dbReference type="ARBA" id="ARBA00023242"/>
    </source>
</evidence>
<feature type="domain" description="AP2/ERF" evidence="19">
    <location>
        <begin position="274"/>
        <end position="330"/>
    </location>
</feature>
<dbReference type="InterPro" id="IPR039652">
    <property type="entry name" value="Coatomer_zeta"/>
</dbReference>
<evidence type="ECO:0000259" key="19">
    <source>
        <dbReference type="Pfam" id="PF00847"/>
    </source>
</evidence>
<reference evidence="21" key="1">
    <citation type="submission" date="2019-12" db="EMBL/GenBank/DDBJ databases">
        <title>Genome sequence of Babesia ovis.</title>
        <authorList>
            <person name="Yamagishi J."/>
            <person name="Sevinc F."/>
            <person name="Xuan X."/>
        </authorList>
    </citation>
    <scope>NUCLEOTIDE SEQUENCE</scope>
    <source>
        <strain evidence="21">Selcuk</strain>
    </source>
</reference>
<evidence type="ECO:0000256" key="10">
    <source>
        <dbReference type="ARBA" id="ARBA00023034"/>
    </source>
</evidence>
<dbReference type="Pfam" id="PF00847">
    <property type="entry name" value="AP2"/>
    <property type="match status" value="1"/>
</dbReference>
<dbReference type="GO" id="GO:0006886">
    <property type="term" value="P:intracellular protein transport"/>
    <property type="evidence" value="ECO:0007669"/>
    <property type="project" value="TreeGrafter"/>
</dbReference>
<dbReference type="InterPro" id="IPR011012">
    <property type="entry name" value="Longin-like_dom_sf"/>
</dbReference>